<gene>
    <name evidence="1" type="ORF">CEXT_797651</name>
</gene>
<proteinExistence type="predicted"/>
<reference evidence="1 2" key="1">
    <citation type="submission" date="2021-06" db="EMBL/GenBank/DDBJ databases">
        <title>Caerostris extrusa draft genome.</title>
        <authorList>
            <person name="Kono N."/>
            <person name="Arakawa K."/>
        </authorList>
    </citation>
    <scope>NUCLEOTIDE SEQUENCE [LARGE SCALE GENOMIC DNA]</scope>
</reference>
<sequence length="106" mass="11908">MYHADGAAESNGLTSQSLYEQRYTMRSTLMHNFLCQTKYASNGRNASDGVLDITLTSQSRLHGPAQRSPFLSGALWLWVAFCRAISMGNNYRLERVTRESLCLVTL</sequence>
<name>A0AAV4MC26_CAEEX</name>
<evidence type="ECO:0000313" key="2">
    <source>
        <dbReference type="Proteomes" id="UP001054945"/>
    </source>
</evidence>
<accession>A0AAV4MC26</accession>
<dbReference type="Proteomes" id="UP001054945">
    <property type="component" value="Unassembled WGS sequence"/>
</dbReference>
<keyword evidence="2" id="KW-1185">Reference proteome</keyword>
<protein>
    <submittedName>
        <fullName evidence="1">Uncharacterized protein</fullName>
    </submittedName>
</protein>
<organism evidence="1 2">
    <name type="scientific">Caerostris extrusa</name>
    <name type="common">Bark spider</name>
    <name type="synonym">Caerostris bankana</name>
    <dbReference type="NCBI Taxonomy" id="172846"/>
    <lineage>
        <taxon>Eukaryota</taxon>
        <taxon>Metazoa</taxon>
        <taxon>Ecdysozoa</taxon>
        <taxon>Arthropoda</taxon>
        <taxon>Chelicerata</taxon>
        <taxon>Arachnida</taxon>
        <taxon>Araneae</taxon>
        <taxon>Araneomorphae</taxon>
        <taxon>Entelegynae</taxon>
        <taxon>Araneoidea</taxon>
        <taxon>Araneidae</taxon>
        <taxon>Caerostris</taxon>
    </lineage>
</organism>
<dbReference type="EMBL" id="BPLR01002069">
    <property type="protein sequence ID" value="GIX69621.1"/>
    <property type="molecule type" value="Genomic_DNA"/>
</dbReference>
<dbReference type="AlphaFoldDB" id="A0AAV4MC26"/>
<evidence type="ECO:0000313" key="1">
    <source>
        <dbReference type="EMBL" id="GIX69621.1"/>
    </source>
</evidence>
<comment type="caution">
    <text evidence="1">The sequence shown here is derived from an EMBL/GenBank/DDBJ whole genome shotgun (WGS) entry which is preliminary data.</text>
</comment>